<dbReference type="InterPro" id="IPR014044">
    <property type="entry name" value="CAP_dom"/>
</dbReference>
<feature type="chain" id="PRO_5025460089" evidence="1">
    <location>
        <begin position="24"/>
        <end position="320"/>
    </location>
</feature>
<gene>
    <name evidence="3" type="ORF">GEV02_29280</name>
</gene>
<comment type="caution">
    <text evidence="3">The sequence shown here is derived from an EMBL/GenBank/DDBJ whole genome shotgun (WGS) entry which is preliminary data.</text>
</comment>
<dbReference type="InterPro" id="IPR035940">
    <property type="entry name" value="CAP_sf"/>
</dbReference>
<dbReference type="GO" id="GO:0016747">
    <property type="term" value="F:acyltransferase activity, transferring groups other than amino-acyl groups"/>
    <property type="evidence" value="ECO:0007669"/>
    <property type="project" value="InterPro"/>
</dbReference>
<evidence type="ECO:0000259" key="2">
    <source>
        <dbReference type="Pfam" id="PF00188"/>
    </source>
</evidence>
<protein>
    <submittedName>
        <fullName evidence="3">CAP domain-containing protein</fullName>
    </submittedName>
</protein>
<evidence type="ECO:0000313" key="3">
    <source>
        <dbReference type="EMBL" id="MQA42237.1"/>
    </source>
</evidence>
<dbReference type="InterPro" id="IPR020610">
    <property type="entry name" value="Thiolase_AS"/>
</dbReference>
<dbReference type="Pfam" id="PF00188">
    <property type="entry name" value="CAP"/>
    <property type="match status" value="1"/>
</dbReference>
<dbReference type="Proteomes" id="UP000440498">
    <property type="component" value="Unassembled WGS sequence"/>
</dbReference>
<reference evidence="3 4" key="1">
    <citation type="submission" date="2019-10" db="EMBL/GenBank/DDBJ databases">
        <title>Two novel species isolated from a subtropical stream in China.</title>
        <authorList>
            <person name="Lu H."/>
        </authorList>
    </citation>
    <scope>NUCLEOTIDE SEQUENCE [LARGE SCALE GENOMIC DNA]</scope>
    <source>
        <strain evidence="3 4">FT29W</strain>
    </source>
</reference>
<evidence type="ECO:0000256" key="1">
    <source>
        <dbReference type="SAM" id="SignalP"/>
    </source>
</evidence>
<dbReference type="CDD" id="cd05379">
    <property type="entry name" value="CAP_bacterial"/>
    <property type="match status" value="1"/>
</dbReference>
<name>A0A6A7NCY9_9BURK</name>
<accession>A0A6A7NCY9</accession>
<feature type="signal peptide" evidence="1">
    <location>
        <begin position="1"/>
        <end position="23"/>
    </location>
</feature>
<keyword evidence="4" id="KW-1185">Reference proteome</keyword>
<dbReference type="PROSITE" id="PS51257">
    <property type="entry name" value="PROKAR_LIPOPROTEIN"/>
    <property type="match status" value="1"/>
</dbReference>
<keyword evidence="1" id="KW-0732">Signal</keyword>
<dbReference type="AlphaFoldDB" id="A0A6A7NCY9"/>
<proteinExistence type="predicted"/>
<feature type="domain" description="SCP" evidence="2">
    <location>
        <begin position="65"/>
        <end position="186"/>
    </location>
</feature>
<organism evidence="3 4">
    <name type="scientific">Rugamonas aquatica</name>
    <dbReference type="NCBI Taxonomy" id="2743357"/>
    <lineage>
        <taxon>Bacteria</taxon>
        <taxon>Pseudomonadati</taxon>
        <taxon>Pseudomonadota</taxon>
        <taxon>Betaproteobacteria</taxon>
        <taxon>Burkholderiales</taxon>
        <taxon>Oxalobacteraceae</taxon>
        <taxon>Telluria group</taxon>
        <taxon>Rugamonas</taxon>
    </lineage>
</organism>
<dbReference type="SUPFAM" id="SSF55797">
    <property type="entry name" value="PR-1-like"/>
    <property type="match status" value="1"/>
</dbReference>
<sequence>MTIDRRRSALMLSALLAAALLSACGGGGGGAASSGGGPVAPVDLTQAPGAPAFTGNTALDGYNWINYRRTMLGLSTLARNAGIDLAAQGHSNYQRQNNTVTHEQTPGLPGFTGATLVDRLGNAGYATPRPYAIGEVISATSNPSGFYQAEELITAIYHRFVMFEPIFKEAGTGAATTSANYTYFTADLTAVGGYGPGLGAGRIANYPIAGQTNVPVNFLSDSESPDPVPGQNEVGYPISVHADTIRTGLGVTVASFTVTPRGGAALTVRLLSHANDADTPETAAAIIPLAPLKSATIYDVSFSGVVAGVPVTRAWSFTTR</sequence>
<dbReference type="EMBL" id="WHUG01000019">
    <property type="protein sequence ID" value="MQA42237.1"/>
    <property type="molecule type" value="Genomic_DNA"/>
</dbReference>
<dbReference type="PROSITE" id="PS00099">
    <property type="entry name" value="THIOLASE_3"/>
    <property type="match status" value="1"/>
</dbReference>
<evidence type="ECO:0000313" key="4">
    <source>
        <dbReference type="Proteomes" id="UP000440498"/>
    </source>
</evidence>
<dbReference type="Gene3D" id="3.40.33.10">
    <property type="entry name" value="CAP"/>
    <property type="match status" value="1"/>
</dbReference>
<dbReference type="RefSeq" id="WP_152841360.1">
    <property type="nucleotide sequence ID" value="NZ_WHUG01000019.1"/>
</dbReference>